<name>A0AAV3NT59_LITER</name>
<proteinExistence type="predicted"/>
<dbReference type="EMBL" id="BAABME010000228">
    <property type="protein sequence ID" value="GAA0140892.1"/>
    <property type="molecule type" value="Genomic_DNA"/>
</dbReference>
<keyword evidence="2" id="KW-1185">Reference proteome</keyword>
<dbReference type="PANTHER" id="PTHR47718">
    <property type="entry name" value="OS01G0519700 PROTEIN"/>
    <property type="match status" value="1"/>
</dbReference>
<accession>A0AAV3NT59</accession>
<evidence type="ECO:0008006" key="3">
    <source>
        <dbReference type="Google" id="ProtNLM"/>
    </source>
</evidence>
<dbReference type="Proteomes" id="UP001454036">
    <property type="component" value="Unassembled WGS sequence"/>
</dbReference>
<protein>
    <recommendedName>
        <fullName evidence="3">Protein FAR1-RELATED SEQUENCE</fullName>
    </recommendedName>
</protein>
<evidence type="ECO:0000313" key="2">
    <source>
        <dbReference type="Proteomes" id="UP001454036"/>
    </source>
</evidence>
<organism evidence="1 2">
    <name type="scientific">Lithospermum erythrorhizon</name>
    <name type="common">Purple gromwell</name>
    <name type="synonym">Lithospermum officinale var. erythrorhizon</name>
    <dbReference type="NCBI Taxonomy" id="34254"/>
    <lineage>
        <taxon>Eukaryota</taxon>
        <taxon>Viridiplantae</taxon>
        <taxon>Streptophyta</taxon>
        <taxon>Embryophyta</taxon>
        <taxon>Tracheophyta</taxon>
        <taxon>Spermatophyta</taxon>
        <taxon>Magnoliopsida</taxon>
        <taxon>eudicotyledons</taxon>
        <taxon>Gunneridae</taxon>
        <taxon>Pentapetalae</taxon>
        <taxon>asterids</taxon>
        <taxon>lamiids</taxon>
        <taxon>Boraginales</taxon>
        <taxon>Boraginaceae</taxon>
        <taxon>Boraginoideae</taxon>
        <taxon>Lithospermeae</taxon>
        <taxon>Lithospermum</taxon>
    </lineage>
</organism>
<reference evidence="1 2" key="1">
    <citation type="submission" date="2024-01" db="EMBL/GenBank/DDBJ databases">
        <title>The complete chloroplast genome sequence of Lithospermum erythrorhizon: insights into the phylogenetic relationship among Boraginaceae species and the maternal lineages of purple gromwells.</title>
        <authorList>
            <person name="Okada T."/>
            <person name="Watanabe K."/>
        </authorList>
    </citation>
    <scope>NUCLEOTIDE SEQUENCE [LARGE SCALE GENOMIC DNA]</scope>
</reference>
<sequence length="204" mass="23971">MFETDVGSSSYISASDVDKWQSLHFTSVDDAYSFYCDHAHRLGFSMRKGKQIRRDTRNQKIDFFFYMYYVCNNHGLKREFDSTYVIMSWFDEHSHPLHPPELAHYIKSNRHINEFQTKLIENNAYAGLYVKSSYKLISKAAGGRSNVGYLMSDLKNYLRSKRATKMAPGDLSILLELWSFEVKSKINFFYEIQLDEDDLITNIF</sequence>
<gene>
    <name evidence="1" type="ORF">LIER_02162</name>
</gene>
<dbReference type="PANTHER" id="PTHR47718:SF2">
    <property type="entry name" value="PROTEIN FAR1-RELATED SEQUENCE 5-LIKE"/>
    <property type="match status" value="1"/>
</dbReference>
<evidence type="ECO:0000313" key="1">
    <source>
        <dbReference type="EMBL" id="GAA0140892.1"/>
    </source>
</evidence>
<dbReference type="AlphaFoldDB" id="A0AAV3NT59"/>
<comment type="caution">
    <text evidence="1">The sequence shown here is derived from an EMBL/GenBank/DDBJ whole genome shotgun (WGS) entry which is preliminary data.</text>
</comment>